<evidence type="ECO:0000256" key="4">
    <source>
        <dbReference type="ARBA" id="ARBA00022490"/>
    </source>
</evidence>
<dbReference type="GO" id="GO:0004820">
    <property type="term" value="F:glycine-tRNA ligase activity"/>
    <property type="evidence" value="ECO:0007669"/>
    <property type="project" value="UniProtKB-UniRule"/>
</dbReference>
<organism evidence="13 14">
    <name type="scientific">Oceanospirillum linum</name>
    <dbReference type="NCBI Taxonomy" id="966"/>
    <lineage>
        <taxon>Bacteria</taxon>
        <taxon>Pseudomonadati</taxon>
        <taxon>Pseudomonadota</taxon>
        <taxon>Gammaproteobacteria</taxon>
        <taxon>Oceanospirillales</taxon>
        <taxon>Oceanospirillaceae</taxon>
        <taxon>Oceanospirillum</taxon>
    </lineage>
</organism>
<dbReference type="GO" id="GO:0006420">
    <property type="term" value="P:arginyl-tRNA aminoacylation"/>
    <property type="evidence" value="ECO:0007669"/>
    <property type="project" value="InterPro"/>
</dbReference>
<accession>A0A1T1HBY4</accession>
<dbReference type="InterPro" id="IPR006194">
    <property type="entry name" value="Gly-tRNA-synth_heterodimer"/>
</dbReference>
<dbReference type="InterPro" id="IPR015944">
    <property type="entry name" value="Gly-tRNA-synth_bsu"/>
</dbReference>
<dbReference type="GO" id="GO:0006426">
    <property type="term" value="P:glycyl-tRNA aminoacylation"/>
    <property type="evidence" value="ECO:0007669"/>
    <property type="project" value="UniProtKB-UniRule"/>
</dbReference>
<keyword evidence="5 11" id="KW-0436">Ligase</keyword>
<dbReference type="PRINTS" id="PR01045">
    <property type="entry name" value="TRNASYNTHGB"/>
</dbReference>
<dbReference type="InterPro" id="IPR008909">
    <property type="entry name" value="DALR_anticod-bd"/>
</dbReference>
<evidence type="ECO:0000256" key="2">
    <source>
        <dbReference type="ARBA" id="ARBA00008226"/>
    </source>
</evidence>
<dbReference type="Pfam" id="PF02092">
    <property type="entry name" value="tRNA_synt_2f"/>
    <property type="match status" value="1"/>
</dbReference>
<keyword evidence="4 11" id="KW-0963">Cytoplasm</keyword>
<comment type="subcellular location">
    <subcellularLocation>
        <location evidence="1 11">Cytoplasm</location>
    </subcellularLocation>
</comment>
<sequence length="690" mass="75989">MAEVRDFLVELGTEELPPTALKRLSDAFAEGIKVGLEKADIPFADVKALASPRRLAVQVKQLAVAQPDREVQRRGPALQAALDADGKPTKAAEGFARSCGVAFDDLEKMETPKGTWLVFNTLQKGTQTTDLLPGLISKSISQLPVPKRMRWGSSRIEFSRPVHWLVSLFGTDVIDCEVLGLTAGRTTMGHRFHHNEAIELASTDDYVETLRKAFVLVDMEERRETIRTQVNEEASKLGAVAEIDEDLLDEVNGLVEWPVALTGSFEERFLEVPAACLISSMKEHQKYFHVVDKDGQLKPNFITVSNIVSKDPAQVITGNEKVIRPRLSDAAFFFETDKKQPLAERIDALKTVTFQKQLGSIYDKSQRVSQIAQFIAEQINGDKTKAQRAADLSKCDLVTEMVLEFTDLQGIMGAHYAANDGEDAEVAQSLNEQYMPRFAGDELPATKTGMALAIADRIDTLVGIFGIGQRPTGDKDPFALRRATIGILSILVHNKLDIDLKDLIELSIAQHGNLPKAEGLADDVLNYMLDRFRAWYQAEGIAVETFLAVRSRPVSNAYDFDRRVQAVTAFSKLDEAEALAAANKRVNNILAKQNYQGNAQVNTALLAEDAEKVLAEQVAAKQAELAPLFAAADYQTALNSLASLRSAVDNFFDNVMVMADDEQVKNNRLALLASLSSLFLEVADIALLQQ</sequence>
<comment type="catalytic activity">
    <reaction evidence="10 11">
        <text>tRNA(Gly) + glycine + ATP = glycyl-tRNA(Gly) + AMP + diphosphate</text>
        <dbReference type="Rhea" id="RHEA:16013"/>
        <dbReference type="Rhea" id="RHEA-COMP:9664"/>
        <dbReference type="Rhea" id="RHEA-COMP:9683"/>
        <dbReference type="ChEBI" id="CHEBI:30616"/>
        <dbReference type="ChEBI" id="CHEBI:33019"/>
        <dbReference type="ChEBI" id="CHEBI:57305"/>
        <dbReference type="ChEBI" id="CHEBI:78442"/>
        <dbReference type="ChEBI" id="CHEBI:78522"/>
        <dbReference type="ChEBI" id="CHEBI:456215"/>
        <dbReference type="EC" id="6.1.1.14"/>
    </reaction>
</comment>
<evidence type="ECO:0000256" key="11">
    <source>
        <dbReference type="HAMAP-Rule" id="MF_00255"/>
    </source>
</evidence>
<dbReference type="Proteomes" id="UP000190064">
    <property type="component" value="Unassembled WGS sequence"/>
</dbReference>
<dbReference type="EC" id="6.1.1.14" evidence="11"/>
<proteinExistence type="inferred from homology"/>
<dbReference type="STRING" id="966.BTA35_0210460"/>
<evidence type="ECO:0000256" key="10">
    <source>
        <dbReference type="ARBA" id="ARBA00047937"/>
    </source>
</evidence>
<dbReference type="PANTHER" id="PTHR30075">
    <property type="entry name" value="GLYCYL-TRNA SYNTHETASE"/>
    <property type="match status" value="1"/>
</dbReference>
<dbReference type="SUPFAM" id="SSF109604">
    <property type="entry name" value="HD-domain/PDEase-like"/>
    <property type="match status" value="1"/>
</dbReference>
<dbReference type="RefSeq" id="WP_078319736.1">
    <property type="nucleotide sequence ID" value="NZ_FXTS01000003.1"/>
</dbReference>
<dbReference type="AlphaFoldDB" id="A0A1T1HBY4"/>
<evidence type="ECO:0000256" key="1">
    <source>
        <dbReference type="ARBA" id="ARBA00004496"/>
    </source>
</evidence>
<dbReference type="GO" id="GO:0004814">
    <property type="term" value="F:arginine-tRNA ligase activity"/>
    <property type="evidence" value="ECO:0007669"/>
    <property type="project" value="InterPro"/>
</dbReference>
<comment type="subunit">
    <text evidence="3 11">Tetramer of two alpha and two beta subunits.</text>
</comment>
<gene>
    <name evidence="11" type="primary">glyS</name>
    <name evidence="13" type="ORF">BTA35_0210460</name>
</gene>
<evidence type="ECO:0000256" key="5">
    <source>
        <dbReference type="ARBA" id="ARBA00022598"/>
    </source>
</evidence>
<dbReference type="HAMAP" id="MF_00255">
    <property type="entry name" value="Gly_tRNA_synth_beta"/>
    <property type="match status" value="1"/>
</dbReference>
<feature type="domain" description="DALR anticodon binding" evidence="12">
    <location>
        <begin position="581"/>
        <end position="678"/>
    </location>
</feature>
<evidence type="ECO:0000256" key="9">
    <source>
        <dbReference type="ARBA" id="ARBA00023146"/>
    </source>
</evidence>
<evidence type="ECO:0000256" key="3">
    <source>
        <dbReference type="ARBA" id="ARBA00011209"/>
    </source>
</evidence>
<keyword evidence="6 11" id="KW-0547">Nucleotide-binding</keyword>
<comment type="similarity">
    <text evidence="2 11">Belongs to the class-II aminoacyl-tRNA synthetase family.</text>
</comment>
<dbReference type="GO" id="GO:0005524">
    <property type="term" value="F:ATP binding"/>
    <property type="evidence" value="ECO:0007669"/>
    <property type="project" value="UniProtKB-UniRule"/>
</dbReference>
<keyword evidence="9 11" id="KW-0030">Aminoacyl-tRNA synthetase</keyword>
<keyword evidence="8 11" id="KW-0648">Protein biosynthesis</keyword>
<dbReference type="EMBL" id="MTSD02000003">
    <property type="protein sequence ID" value="OOV87374.1"/>
    <property type="molecule type" value="Genomic_DNA"/>
</dbReference>
<evidence type="ECO:0000256" key="6">
    <source>
        <dbReference type="ARBA" id="ARBA00022741"/>
    </source>
</evidence>
<keyword evidence="7 11" id="KW-0067">ATP-binding</keyword>
<dbReference type="PROSITE" id="PS50861">
    <property type="entry name" value="AA_TRNA_LIGASE_II_GLYAB"/>
    <property type="match status" value="1"/>
</dbReference>
<evidence type="ECO:0000256" key="8">
    <source>
        <dbReference type="ARBA" id="ARBA00022917"/>
    </source>
</evidence>
<evidence type="ECO:0000259" key="12">
    <source>
        <dbReference type="Pfam" id="PF05746"/>
    </source>
</evidence>
<protein>
    <recommendedName>
        <fullName evidence="11">Glycine--tRNA ligase beta subunit</fullName>
        <ecNumber evidence="11">6.1.1.14</ecNumber>
    </recommendedName>
    <alternativeName>
        <fullName evidence="11">Glycyl-tRNA synthetase beta subunit</fullName>
        <shortName evidence="11">GlyRS</shortName>
    </alternativeName>
</protein>
<comment type="caution">
    <text evidence="13">The sequence shown here is derived from an EMBL/GenBank/DDBJ whole genome shotgun (WGS) entry which is preliminary data.</text>
</comment>
<keyword evidence="14" id="KW-1185">Reference proteome</keyword>
<evidence type="ECO:0000313" key="14">
    <source>
        <dbReference type="Proteomes" id="UP000190064"/>
    </source>
</evidence>
<dbReference type="PANTHER" id="PTHR30075:SF2">
    <property type="entry name" value="GLYCINE--TRNA LIGASE, CHLOROPLASTIC_MITOCHONDRIAL 2"/>
    <property type="match status" value="1"/>
</dbReference>
<evidence type="ECO:0000313" key="13">
    <source>
        <dbReference type="EMBL" id="OOV87374.1"/>
    </source>
</evidence>
<name>A0A1T1HBY4_OCELI</name>
<evidence type="ECO:0000256" key="7">
    <source>
        <dbReference type="ARBA" id="ARBA00022840"/>
    </source>
</evidence>
<dbReference type="Pfam" id="PF05746">
    <property type="entry name" value="DALR_1"/>
    <property type="match status" value="1"/>
</dbReference>
<dbReference type="GO" id="GO:0005829">
    <property type="term" value="C:cytosol"/>
    <property type="evidence" value="ECO:0007669"/>
    <property type="project" value="TreeGrafter"/>
</dbReference>
<dbReference type="NCBIfam" id="TIGR00211">
    <property type="entry name" value="glyS"/>
    <property type="match status" value="1"/>
</dbReference>
<reference evidence="13" key="1">
    <citation type="submission" date="2017-02" db="EMBL/GenBank/DDBJ databases">
        <title>Draft Genome Sequence of the Salt Water Bacterium Oceanospirillum linum ATCC 11336.</title>
        <authorList>
            <person name="Trachtenberg A.M."/>
            <person name="Carney J.G."/>
            <person name="Linnane J.D."/>
            <person name="Rheaume B.A."/>
            <person name="Pitts N.L."/>
            <person name="Mykles D.L."/>
            <person name="Maclea K.S."/>
        </authorList>
    </citation>
    <scope>NUCLEOTIDE SEQUENCE [LARGE SCALE GENOMIC DNA]</scope>
    <source>
        <strain evidence="13">ATCC 11336</strain>
    </source>
</reference>